<evidence type="ECO:0000313" key="3">
    <source>
        <dbReference type="EMBL" id="QUC12420.1"/>
    </source>
</evidence>
<dbReference type="Proteomes" id="UP000273044">
    <property type="component" value="Chromosome"/>
</dbReference>
<keyword evidence="5" id="KW-1185">Reference proteome</keyword>
<protein>
    <submittedName>
        <fullName evidence="3">Acyltransferase family protein</fullName>
    </submittedName>
    <submittedName>
        <fullName evidence="4">Glucans biosynthesis protein C</fullName>
        <ecNumber evidence="4">2.1.-.-</ecNumber>
    </submittedName>
</protein>
<organism evidence="4 5">
    <name type="scientific">Arachnia propionica</name>
    <dbReference type="NCBI Taxonomy" id="1750"/>
    <lineage>
        <taxon>Bacteria</taxon>
        <taxon>Bacillati</taxon>
        <taxon>Actinomycetota</taxon>
        <taxon>Actinomycetes</taxon>
        <taxon>Propionibacteriales</taxon>
        <taxon>Propionibacteriaceae</taxon>
        <taxon>Arachnia</taxon>
    </lineage>
</organism>
<feature type="transmembrane region" description="Helical" evidence="1">
    <location>
        <begin position="104"/>
        <end position="127"/>
    </location>
</feature>
<feature type="transmembrane region" description="Helical" evidence="1">
    <location>
        <begin position="31"/>
        <end position="52"/>
    </location>
</feature>
<dbReference type="OMA" id="FHYFWIY"/>
<feature type="transmembrane region" description="Helical" evidence="1">
    <location>
        <begin position="230"/>
        <end position="248"/>
    </location>
</feature>
<feature type="transmembrane region" description="Helical" evidence="1">
    <location>
        <begin position="320"/>
        <end position="340"/>
    </location>
</feature>
<feature type="transmembrane region" description="Helical" evidence="1">
    <location>
        <begin position="188"/>
        <end position="210"/>
    </location>
</feature>
<gene>
    <name evidence="4" type="primary">mdoC</name>
    <name evidence="3" type="ORF">J5A53_07080</name>
    <name evidence="4" type="ORF">NCTC12967_01715</name>
</gene>
<dbReference type="EMBL" id="CP072385">
    <property type="protein sequence ID" value="QUC12420.1"/>
    <property type="molecule type" value="Genomic_DNA"/>
</dbReference>
<evidence type="ECO:0000313" key="5">
    <source>
        <dbReference type="Proteomes" id="UP000273044"/>
    </source>
</evidence>
<feature type="transmembrane region" description="Helical" evidence="1">
    <location>
        <begin position="58"/>
        <end position="83"/>
    </location>
</feature>
<dbReference type="PANTHER" id="PTHR36927:SF1">
    <property type="entry name" value="MDO-LIKE PROTEIN"/>
    <property type="match status" value="1"/>
</dbReference>
<dbReference type="InterPro" id="IPR002656">
    <property type="entry name" value="Acyl_transf_3_dom"/>
</dbReference>
<keyword evidence="4" id="KW-0808">Transferase</keyword>
<dbReference type="InterPro" id="IPR050623">
    <property type="entry name" value="Glucan_succinyl_AcylTrfase"/>
</dbReference>
<evidence type="ECO:0000259" key="2">
    <source>
        <dbReference type="Pfam" id="PF01757"/>
    </source>
</evidence>
<evidence type="ECO:0000256" key="1">
    <source>
        <dbReference type="SAM" id="Phobius"/>
    </source>
</evidence>
<keyword evidence="1" id="KW-1133">Transmembrane helix</keyword>
<feature type="transmembrane region" description="Helical" evidence="1">
    <location>
        <begin position="260"/>
        <end position="278"/>
    </location>
</feature>
<keyword evidence="1" id="KW-0472">Membrane</keyword>
<accession>A0A3N4D8C8</accession>
<dbReference type="PANTHER" id="PTHR36927">
    <property type="entry name" value="BLR4337 PROTEIN"/>
    <property type="match status" value="1"/>
</dbReference>
<dbReference type="GeneID" id="64407178"/>
<reference evidence="3" key="2">
    <citation type="submission" date="2021-03" db="EMBL/GenBank/DDBJ databases">
        <title>Human Oral Microbial Genomes.</title>
        <authorList>
            <person name="Johnston C.D."/>
            <person name="Chen T."/>
            <person name="Dewhirst F.E."/>
        </authorList>
    </citation>
    <scope>NUCLEOTIDE SEQUENCE</scope>
    <source>
        <strain evidence="3">F0714</strain>
    </source>
</reference>
<feature type="domain" description="Acyltransferase 3" evidence="2">
    <location>
        <begin position="23"/>
        <end position="361"/>
    </location>
</feature>
<dbReference type="RefSeq" id="WP_014846775.1">
    <property type="nucleotide sequence ID" value="NZ_CAURRE010000019.1"/>
</dbReference>
<keyword evidence="3" id="KW-0012">Acyltransferase</keyword>
<feature type="transmembrane region" description="Helical" evidence="1">
    <location>
        <begin position="284"/>
        <end position="308"/>
    </location>
</feature>
<dbReference type="Proteomes" id="UP000677180">
    <property type="component" value="Chromosome"/>
</dbReference>
<dbReference type="OrthoDB" id="7375713at2"/>
<keyword evidence="1" id="KW-0812">Transmembrane</keyword>
<dbReference type="AlphaFoldDB" id="A0A3N4D8C8"/>
<feature type="transmembrane region" description="Helical" evidence="1">
    <location>
        <begin position="152"/>
        <end position="176"/>
    </location>
</feature>
<name>A0A3N4D8C8_9ACTN</name>
<sequence length="388" mass="42626">MTTEKCLHEPGAARRDTLPQRLHGLDAVRSGALLLGIVLHSLLPFTDIVWMINDSERSVVALWVSGTIHLFRMALFMLLAGYFGRMVTLRRGPGSYFRDRAKRILLPAVVFWPFTVIPLGLLAMYGASVRGLPAPMASEPTSPLMMFTPGQLWFLLVLFEIATLVLLARAALLRFLGAERAGRAATRIGEVLSHPAGVLLPALAFVAALLLQGGEPAGGIIAPTTIVPEAASTLGYLGAFLTGWFLHASPGSMRRIAGNWLPMLVLGLIATVVVWLPGVPREALMVAVALAGWLLGFGLLGAAVRFLDREHTWIRYLADASYWMYLVHLPLLVLFEIPLADLGWPVLVKLLVTWVVITAVLLITYELLVRHTWLGAWLNGRRYPRRAR</sequence>
<evidence type="ECO:0000313" key="4">
    <source>
        <dbReference type="EMBL" id="VEH70420.1"/>
    </source>
</evidence>
<dbReference type="GO" id="GO:0016747">
    <property type="term" value="F:acyltransferase activity, transferring groups other than amino-acyl groups"/>
    <property type="evidence" value="ECO:0007669"/>
    <property type="project" value="InterPro"/>
</dbReference>
<feature type="transmembrane region" description="Helical" evidence="1">
    <location>
        <begin position="346"/>
        <end position="368"/>
    </location>
</feature>
<reference evidence="4 5" key="1">
    <citation type="submission" date="2018-12" db="EMBL/GenBank/DDBJ databases">
        <authorList>
            <consortium name="Pathogen Informatics"/>
        </authorList>
    </citation>
    <scope>NUCLEOTIDE SEQUENCE [LARGE SCALE GENOMIC DNA]</scope>
    <source>
        <strain evidence="4 5">NCTC12967</strain>
    </source>
</reference>
<dbReference type="EMBL" id="LR134406">
    <property type="protein sequence ID" value="VEH70420.1"/>
    <property type="molecule type" value="Genomic_DNA"/>
</dbReference>
<proteinExistence type="predicted"/>
<dbReference type="EC" id="2.1.-.-" evidence="4"/>
<dbReference type="Pfam" id="PF01757">
    <property type="entry name" value="Acyl_transf_3"/>
    <property type="match status" value="1"/>
</dbReference>